<dbReference type="RefSeq" id="WP_317728696.1">
    <property type="nucleotide sequence ID" value="NZ_JAWLLC010000033.1"/>
</dbReference>
<dbReference type="CDD" id="cd00085">
    <property type="entry name" value="HNHc"/>
    <property type="match status" value="1"/>
</dbReference>
<evidence type="ECO:0000259" key="1">
    <source>
        <dbReference type="SMART" id="SM00507"/>
    </source>
</evidence>
<evidence type="ECO:0000313" key="2">
    <source>
        <dbReference type="EMBL" id="MDV7014250.1"/>
    </source>
</evidence>
<keyword evidence="2" id="KW-0540">Nuclease</keyword>
<reference evidence="2" key="1">
    <citation type="submission" date="2023-10" db="EMBL/GenBank/DDBJ databases">
        <title>Characterization and genome sequence of Mycobacterium intracellulare ABSURDO, a novel pathogenic isolate with three colony morphotypes that vary in growth and acid-fastness.</title>
        <authorList>
            <person name="Jude B.A."/>
            <person name="Robinson R.T."/>
        </authorList>
    </citation>
    <scope>NUCLEOTIDE SEQUENCE</scope>
    <source>
        <strain evidence="2">ABSURDO Component B</strain>
    </source>
</reference>
<dbReference type="Gene3D" id="1.10.30.50">
    <property type="match status" value="1"/>
</dbReference>
<feature type="domain" description="HNH nuclease" evidence="1">
    <location>
        <begin position="6"/>
        <end position="59"/>
    </location>
</feature>
<protein>
    <submittedName>
        <fullName evidence="2">HNH endonuclease</fullName>
    </submittedName>
</protein>
<name>A0AAE4U4J5_MYCIT</name>
<sequence>MAVSKRLRFEILRRDDHTCRYCGAKAPDVPLRVDHVIPVALGGSDDPSNLVTACEPCNTGKASIGPDAPLVAEVAADALRWARAMAIVAEQREAKRSADAEIHDKFLAKWNSWTYTRGIKQYTIPLPGEWRVKVTRFIANGLELNDLTELVDVAMSARCDDVWRYFCGCCWRRLTEAQELAREILDLEGGTDGG</sequence>
<dbReference type="PANTHER" id="PTHR33877">
    <property type="entry name" value="SLL1193 PROTEIN"/>
    <property type="match status" value="1"/>
</dbReference>
<keyword evidence="2" id="KW-0255">Endonuclease</keyword>
<dbReference type="GO" id="GO:0004519">
    <property type="term" value="F:endonuclease activity"/>
    <property type="evidence" value="ECO:0007669"/>
    <property type="project" value="UniProtKB-KW"/>
</dbReference>
<comment type="caution">
    <text evidence="2">The sequence shown here is derived from an EMBL/GenBank/DDBJ whole genome shotgun (WGS) entry which is preliminary data.</text>
</comment>
<accession>A0AAE4U4J5</accession>
<dbReference type="EMBL" id="JAWLLD010000021">
    <property type="protein sequence ID" value="MDV7014250.1"/>
    <property type="molecule type" value="Genomic_DNA"/>
</dbReference>
<keyword evidence="2" id="KW-0378">Hydrolase</keyword>
<organism evidence="2 3">
    <name type="scientific">Mycobacterium intracellulare</name>
    <dbReference type="NCBI Taxonomy" id="1767"/>
    <lineage>
        <taxon>Bacteria</taxon>
        <taxon>Bacillati</taxon>
        <taxon>Actinomycetota</taxon>
        <taxon>Actinomycetes</taxon>
        <taxon>Mycobacteriales</taxon>
        <taxon>Mycobacteriaceae</taxon>
        <taxon>Mycobacterium</taxon>
        <taxon>Mycobacterium avium complex (MAC)</taxon>
    </lineage>
</organism>
<evidence type="ECO:0000313" key="3">
    <source>
        <dbReference type="Proteomes" id="UP001187143"/>
    </source>
</evidence>
<dbReference type="InterPro" id="IPR003615">
    <property type="entry name" value="HNH_nuc"/>
</dbReference>
<dbReference type="Pfam" id="PF14279">
    <property type="entry name" value="HNH_5"/>
    <property type="match status" value="1"/>
</dbReference>
<dbReference type="Proteomes" id="UP001187143">
    <property type="component" value="Unassembled WGS sequence"/>
</dbReference>
<dbReference type="InterPro" id="IPR029471">
    <property type="entry name" value="HNH_5"/>
</dbReference>
<dbReference type="InterPro" id="IPR052892">
    <property type="entry name" value="NA-targeting_endonuclease"/>
</dbReference>
<dbReference type="SMART" id="SM00507">
    <property type="entry name" value="HNHc"/>
    <property type="match status" value="1"/>
</dbReference>
<dbReference type="AlphaFoldDB" id="A0AAE4U4J5"/>
<gene>
    <name evidence="2" type="ORF">R4F53_18335</name>
</gene>
<proteinExistence type="predicted"/>
<dbReference type="PANTHER" id="PTHR33877:SF2">
    <property type="entry name" value="OS07G0170200 PROTEIN"/>
    <property type="match status" value="1"/>
</dbReference>